<organism evidence="8">
    <name type="scientific">Grammatophora oceanica</name>
    <dbReference type="NCBI Taxonomy" id="210454"/>
    <lineage>
        <taxon>Eukaryota</taxon>
        <taxon>Sar</taxon>
        <taxon>Stramenopiles</taxon>
        <taxon>Ochrophyta</taxon>
        <taxon>Bacillariophyta</taxon>
        <taxon>Fragilariophyceae</taxon>
        <taxon>Fragilariophycidae</taxon>
        <taxon>Rhabdonematales</taxon>
        <taxon>Grammatophoraceae</taxon>
        <taxon>Grammatophora</taxon>
    </lineage>
</organism>
<evidence type="ECO:0000256" key="3">
    <source>
        <dbReference type="ARBA" id="ARBA00022692"/>
    </source>
</evidence>
<accession>A0A7S1Y405</accession>
<feature type="compositionally biased region" description="Acidic residues" evidence="6">
    <location>
        <begin position="27"/>
        <end position="40"/>
    </location>
</feature>
<feature type="transmembrane region" description="Helical" evidence="7">
    <location>
        <begin position="78"/>
        <end position="103"/>
    </location>
</feature>
<reference evidence="8" key="1">
    <citation type="submission" date="2021-01" db="EMBL/GenBank/DDBJ databases">
        <authorList>
            <person name="Corre E."/>
            <person name="Pelletier E."/>
            <person name="Niang G."/>
            <person name="Scheremetjew M."/>
            <person name="Finn R."/>
            <person name="Kale V."/>
            <person name="Holt S."/>
            <person name="Cochrane G."/>
            <person name="Meng A."/>
            <person name="Brown T."/>
            <person name="Cohen L."/>
        </authorList>
    </citation>
    <scope>NUCLEOTIDE SEQUENCE</scope>
    <source>
        <strain evidence="8">CCMP 410</strain>
    </source>
</reference>
<keyword evidence="4 7" id="KW-1133">Transmembrane helix</keyword>
<dbReference type="Pfam" id="PF01679">
    <property type="entry name" value="Pmp3"/>
    <property type="match status" value="1"/>
</dbReference>
<keyword evidence="5 7" id="KW-0472">Membrane</keyword>
<feature type="transmembrane region" description="Helical" evidence="7">
    <location>
        <begin position="52"/>
        <end position="72"/>
    </location>
</feature>
<dbReference type="EMBL" id="HBGK01008321">
    <property type="protein sequence ID" value="CAD9275401.1"/>
    <property type="molecule type" value="Transcribed_RNA"/>
</dbReference>
<keyword evidence="3 7" id="KW-0812">Transmembrane</keyword>
<evidence type="ECO:0000256" key="5">
    <source>
        <dbReference type="ARBA" id="ARBA00023136"/>
    </source>
</evidence>
<evidence type="ECO:0000256" key="2">
    <source>
        <dbReference type="ARBA" id="ARBA00009530"/>
    </source>
</evidence>
<evidence type="ECO:0000256" key="7">
    <source>
        <dbReference type="SAM" id="Phobius"/>
    </source>
</evidence>
<evidence type="ECO:0000256" key="4">
    <source>
        <dbReference type="ARBA" id="ARBA00022989"/>
    </source>
</evidence>
<sequence length="106" mass="11571">MAEEGEKDAAVMAEEGEKETPSAPEGGAEEPPEAPVEEVEEKSAPETEGKSACSQILLVILAIFLPPVSAFLTDGCSMMFWLNLLLTFLIFFPGMIHALWLIFRTK</sequence>
<proteinExistence type="inferred from homology"/>
<evidence type="ECO:0000313" key="8">
    <source>
        <dbReference type="EMBL" id="CAD9275401.1"/>
    </source>
</evidence>
<evidence type="ECO:0000256" key="1">
    <source>
        <dbReference type="ARBA" id="ARBA00004370"/>
    </source>
</evidence>
<dbReference type="AlphaFoldDB" id="A0A7S1Y405"/>
<dbReference type="GO" id="GO:0016020">
    <property type="term" value="C:membrane"/>
    <property type="evidence" value="ECO:0007669"/>
    <property type="project" value="UniProtKB-SubCell"/>
</dbReference>
<feature type="region of interest" description="Disordered" evidence="6">
    <location>
        <begin position="1"/>
        <end position="48"/>
    </location>
</feature>
<comment type="similarity">
    <text evidence="2">Belongs to the UPF0057 (PMP3) family.</text>
</comment>
<comment type="subcellular location">
    <subcellularLocation>
        <location evidence="1">Membrane</location>
    </subcellularLocation>
</comment>
<gene>
    <name evidence="8" type="ORF">GOCE00092_LOCUS4309</name>
</gene>
<name>A0A7S1Y405_9STRA</name>
<evidence type="ECO:0000256" key="6">
    <source>
        <dbReference type="SAM" id="MobiDB-lite"/>
    </source>
</evidence>
<dbReference type="PANTHER" id="PTHR21659:SF42">
    <property type="entry name" value="UPF0057 MEMBRANE PROTEIN ZK632.10-RELATED"/>
    <property type="match status" value="1"/>
</dbReference>
<protein>
    <submittedName>
        <fullName evidence="8">Uncharacterized protein</fullName>
    </submittedName>
</protein>
<dbReference type="InterPro" id="IPR000612">
    <property type="entry name" value="PMP3"/>
</dbReference>
<dbReference type="PANTHER" id="PTHR21659">
    <property type="entry name" value="HYDROPHOBIC PROTEIN RCI2 LOW TEMPERATURE AND SALT RESPONSIVE PROTEIN LTI6 -RELATED"/>
    <property type="match status" value="1"/>
</dbReference>